<dbReference type="InterPro" id="IPR019554">
    <property type="entry name" value="Soluble_ligand-bd"/>
</dbReference>
<dbReference type="InterPro" id="IPR049712">
    <property type="entry name" value="Poly_export"/>
</dbReference>
<dbReference type="Pfam" id="PF22461">
    <property type="entry name" value="SLBB_2"/>
    <property type="match status" value="1"/>
</dbReference>
<protein>
    <recommendedName>
        <fullName evidence="21">Polysaccharide export outer membrane protein</fullName>
    </recommendedName>
</protein>
<accession>K6Z111</accession>
<dbReference type="GO" id="GO:0015288">
    <property type="term" value="F:porin activity"/>
    <property type="evidence" value="ECO:0007669"/>
    <property type="project" value="UniProtKB-KW"/>
</dbReference>
<comment type="caution">
    <text evidence="19">The sequence shown here is derived from an EMBL/GenBank/DDBJ whole genome shotgun (WGS) entry which is preliminary data.</text>
</comment>
<keyword evidence="9" id="KW-0406">Ion transport</keyword>
<keyword evidence="20" id="KW-1185">Reference proteome</keyword>
<keyword evidence="7 15" id="KW-0732">Signal</keyword>
<feature type="domain" description="Soluble ligand binding" evidence="17">
    <location>
        <begin position="537"/>
        <end position="579"/>
    </location>
</feature>
<feature type="signal peptide" evidence="15">
    <location>
        <begin position="1"/>
        <end position="25"/>
    </location>
</feature>
<dbReference type="Gene3D" id="3.10.560.10">
    <property type="entry name" value="Outer membrane lipoprotein wza domain like"/>
    <property type="match status" value="5"/>
</dbReference>
<dbReference type="PANTHER" id="PTHR33619:SF3">
    <property type="entry name" value="POLYSACCHARIDE EXPORT PROTEIN GFCE-RELATED"/>
    <property type="match status" value="1"/>
</dbReference>
<comment type="similarity">
    <text evidence="2">Belongs to the BexD/CtrA/VexA family.</text>
</comment>
<dbReference type="PANTHER" id="PTHR33619">
    <property type="entry name" value="POLYSACCHARIDE EXPORT PROTEIN GFCE-RELATED"/>
    <property type="match status" value="1"/>
</dbReference>
<feature type="domain" description="Soluble ligand binding" evidence="17">
    <location>
        <begin position="291"/>
        <end position="338"/>
    </location>
</feature>
<dbReference type="GO" id="GO:0006811">
    <property type="term" value="P:monoatomic ion transport"/>
    <property type="evidence" value="ECO:0007669"/>
    <property type="project" value="UniProtKB-KW"/>
</dbReference>
<proteinExistence type="inferred from homology"/>
<comment type="subcellular location">
    <subcellularLocation>
        <location evidence="1">Cell outer membrane</location>
        <topology evidence="1">Multi-pass membrane protein</topology>
    </subcellularLocation>
</comment>
<evidence type="ECO:0000256" key="13">
    <source>
        <dbReference type="ARBA" id="ARBA00023237"/>
    </source>
</evidence>
<organism evidence="19 20">
    <name type="scientific">Brumicola pallidula DSM 14239 = ACAM 615</name>
    <dbReference type="NCBI Taxonomy" id="1121922"/>
    <lineage>
        <taxon>Bacteria</taxon>
        <taxon>Pseudomonadati</taxon>
        <taxon>Pseudomonadota</taxon>
        <taxon>Gammaproteobacteria</taxon>
        <taxon>Alteromonadales</taxon>
        <taxon>Alteromonadaceae</taxon>
        <taxon>Brumicola</taxon>
    </lineage>
</organism>
<evidence type="ECO:0000256" key="12">
    <source>
        <dbReference type="ARBA" id="ARBA00023139"/>
    </source>
</evidence>
<evidence type="ECO:0000313" key="19">
    <source>
        <dbReference type="EMBL" id="GAC29856.1"/>
    </source>
</evidence>
<dbReference type="GO" id="GO:0009279">
    <property type="term" value="C:cell outer membrane"/>
    <property type="evidence" value="ECO:0007669"/>
    <property type="project" value="UniProtKB-SubCell"/>
</dbReference>
<keyword evidence="6" id="KW-0812">Transmembrane</keyword>
<evidence type="ECO:0000256" key="10">
    <source>
        <dbReference type="ARBA" id="ARBA00023114"/>
    </source>
</evidence>
<sequence>MIRLSSMKKIFAVIAISAISLVVNAQSFMPSQQQIEQFKNLPRAQQEQLAKQMGFDVSMLDGANDSSTNTNQESQIDFVERELDTQEVATELSKQSVLEKSTAKLAPFGYDIFESRDEPTQPSGNIPVPSNYVIGPGDSVKLQLFGKETGSFELEVNNEGNIDVPELGPLNVVGTSFSELKELVKQKYEQQKIGVTPYISMGQLRTIQIFLVGEVYQPGPLVVTGLSTITTALINSGGVNEIGSLRNIELKRNGKTVSTFDLYNLIVYGDTADDIRLEQGDVLFVPTAQNIVSVDGQVRRPAIYEMTADETVADLFKLVGGFLPTADKNSMQLVRGGSAEGLSIINLAVNDESAMNKKLQNGDFIRVPKANQEFSNAIVVNGAINLPNIIADSALTLKDLITKRTLLSNTDLEYALITRKDRFDTQTTIIQFKPIDVINGSFNLALQAFDELLIFNRVGQNVVAGVAGEVADGNLKASQDDLKNNDAAYLQGVEAKRFTTDAFEKPTTTDFSRKALLAPLIARLKSEATNNDEVQLVEITGQVKYPGNYPLPQLSNIQSMLTAAGGLTESAHLESAEITSVTLVNGISQVSHSDISLINELLKPASQQVALKSKDVVNIVRIPQWYENNVIELKGEVVFPGRYQISEGERLSSIINRAGGLTQSATAKAAVFTREELKKKEKQNIDKAVKGLREQLANNNLSNSQFSRTIDYQNATKILNDLSDVEPLGRMVISLEDIITGNGLSDIMVKNGDSLTVPNITPAVSVIGEVFVTTAYMYRKDLSVDDYISLAGGVREFGDASKVYIVRANGSVAIPENDFWFSGDSQTMLEPGDTIVVPRDVTNYDNISLWQGITQIIYQSAVALAAIGSL</sequence>
<evidence type="ECO:0000259" key="18">
    <source>
        <dbReference type="Pfam" id="PF22461"/>
    </source>
</evidence>
<evidence type="ECO:0000256" key="1">
    <source>
        <dbReference type="ARBA" id="ARBA00004571"/>
    </source>
</evidence>
<dbReference type="AlphaFoldDB" id="K6Z111"/>
<dbReference type="GO" id="GO:0046930">
    <property type="term" value="C:pore complex"/>
    <property type="evidence" value="ECO:0007669"/>
    <property type="project" value="UniProtKB-KW"/>
</dbReference>
<feature type="domain" description="Polysaccharide export protein N-terminal" evidence="16">
    <location>
        <begin position="127"/>
        <end position="190"/>
    </location>
</feature>
<keyword evidence="10" id="KW-0626">Porin</keyword>
<gene>
    <name evidence="19" type="ORF">GPAL_3005</name>
</gene>
<evidence type="ECO:0000256" key="14">
    <source>
        <dbReference type="ARBA" id="ARBA00023288"/>
    </source>
</evidence>
<evidence type="ECO:0008006" key="21">
    <source>
        <dbReference type="Google" id="ProtNLM"/>
    </source>
</evidence>
<keyword evidence="8" id="KW-0625">Polysaccharide transport</keyword>
<dbReference type="GO" id="GO:0015159">
    <property type="term" value="F:polysaccharide transmembrane transporter activity"/>
    <property type="evidence" value="ECO:0007669"/>
    <property type="project" value="InterPro"/>
</dbReference>
<evidence type="ECO:0000256" key="5">
    <source>
        <dbReference type="ARBA" id="ARBA00022597"/>
    </source>
</evidence>
<dbReference type="Proteomes" id="UP000006251">
    <property type="component" value="Unassembled WGS sequence"/>
</dbReference>
<dbReference type="Pfam" id="PF02563">
    <property type="entry name" value="Poly_export"/>
    <property type="match status" value="1"/>
</dbReference>
<evidence type="ECO:0000256" key="11">
    <source>
        <dbReference type="ARBA" id="ARBA00023136"/>
    </source>
</evidence>
<dbReference type="STRING" id="1121922.GCA_000428905_00480"/>
<keyword evidence="14" id="KW-0449">Lipoprotein</keyword>
<feature type="chain" id="PRO_5003897968" description="Polysaccharide export outer membrane protein" evidence="15">
    <location>
        <begin position="26"/>
        <end position="870"/>
    </location>
</feature>
<evidence type="ECO:0000256" key="9">
    <source>
        <dbReference type="ARBA" id="ARBA00023065"/>
    </source>
</evidence>
<evidence type="ECO:0000256" key="3">
    <source>
        <dbReference type="ARBA" id="ARBA00022448"/>
    </source>
</evidence>
<dbReference type="EMBL" id="BAEQ01000050">
    <property type="protein sequence ID" value="GAC29856.1"/>
    <property type="molecule type" value="Genomic_DNA"/>
</dbReference>
<keyword evidence="3" id="KW-0813">Transport</keyword>
<reference evidence="20" key="1">
    <citation type="journal article" date="2014" name="Environ. Microbiol.">
        <title>Comparative genomics of the marine bacterial genus Glaciecola reveals the high degree of genomic diversity and genomic characteristic for cold adaptation.</title>
        <authorList>
            <person name="Qin Q.L."/>
            <person name="Xie B.B."/>
            <person name="Yu Y."/>
            <person name="Shu Y.L."/>
            <person name="Rong J.C."/>
            <person name="Zhang Y.J."/>
            <person name="Zhao D.L."/>
            <person name="Chen X.L."/>
            <person name="Zhang X.Y."/>
            <person name="Chen B."/>
            <person name="Zhou B.C."/>
            <person name="Zhang Y.Z."/>
        </authorList>
    </citation>
    <scope>NUCLEOTIDE SEQUENCE [LARGE SCALE GENOMIC DNA]</scope>
    <source>
        <strain evidence="20">ACAM 615</strain>
    </source>
</reference>
<evidence type="ECO:0000259" key="16">
    <source>
        <dbReference type="Pfam" id="PF02563"/>
    </source>
</evidence>
<evidence type="ECO:0000256" key="8">
    <source>
        <dbReference type="ARBA" id="ARBA00023047"/>
    </source>
</evidence>
<evidence type="ECO:0000256" key="7">
    <source>
        <dbReference type="ARBA" id="ARBA00022729"/>
    </source>
</evidence>
<evidence type="ECO:0000256" key="6">
    <source>
        <dbReference type="ARBA" id="ARBA00022692"/>
    </source>
</evidence>
<keyword evidence="5" id="KW-0762">Sugar transport</keyword>
<evidence type="ECO:0000313" key="20">
    <source>
        <dbReference type="Proteomes" id="UP000006251"/>
    </source>
</evidence>
<evidence type="ECO:0000256" key="2">
    <source>
        <dbReference type="ARBA" id="ARBA00009450"/>
    </source>
</evidence>
<dbReference type="InterPro" id="IPR003715">
    <property type="entry name" value="Poly_export_N"/>
</dbReference>
<dbReference type="InterPro" id="IPR054765">
    <property type="entry name" value="SLBB_dom"/>
</dbReference>
<keyword evidence="11" id="KW-0472">Membrane</keyword>
<evidence type="ECO:0000256" key="15">
    <source>
        <dbReference type="SAM" id="SignalP"/>
    </source>
</evidence>
<evidence type="ECO:0000256" key="4">
    <source>
        <dbReference type="ARBA" id="ARBA00022452"/>
    </source>
</evidence>
<keyword evidence="13" id="KW-0998">Cell outer membrane</keyword>
<feature type="domain" description="SLBB" evidence="18">
    <location>
        <begin position="209"/>
        <end position="285"/>
    </location>
</feature>
<keyword evidence="4" id="KW-1134">Transmembrane beta strand</keyword>
<dbReference type="Pfam" id="PF10531">
    <property type="entry name" value="SLBB"/>
    <property type="match status" value="4"/>
</dbReference>
<feature type="domain" description="Soluble ligand binding" evidence="17">
    <location>
        <begin position="764"/>
        <end position="812"/>
    </location>
</feature>
<feature type="domain" description="Soluble ligand binding" evidence="17">
    <location>
        <begin position="632"/>
        <end position="674"/>
    </location>
</feature>
<name>K6Z111_9ALTE</name>
<keyword evidence="12" id="KW-0564">Palmitate</keyword>
<evidence type="ECO:0000259" key="17">
    <source>
        <dbReference type="Pfam" id="PF10531"/>
    </source>
</evidence>